<dbReference type="InterPro" id="IPR021858">
    <property type="entry name" value="Fun_TF"/>
</dbReference>
<dbReference type="PANTHER" id="PTHR36206:SF16">
    <property type="entry name" value="TRANSCRIPTION FACTOR DOMAIN-CONTAINING PROTEIN-RELATED"/>
    <property type="match status" value="1"/>
</dbReference>
<feature type="non-terminal residue" evidence="7">
    <location>
        <position position="525"/>
    </location>
</feature>
<dbReference type="OMA" id="YNKAIQH"/>
<name>A0A3E2GWE7_SCYLI</name>
<reference evidence="7 8" key="1">
    <citation type="submission" date="2018-05" db="EMBL/GenBank/DDBJ databases">
        <title>Draft genome sequence of Scytalidium lignicola DSM 105466, a ubiquitous saprotrophic fungus.</title>
        <authorList>
            <person name="Buettner E."/>
            <person name="Gebauer A.M."/>
            <person name="Hofrichter M."/>
            <person name="Liers C."/>
            <person name="Kellner H."/>
        </authorList>
    </citation>
    <scope>NUCLEOTIDE SEQUENCE [LARGE SCALE GENOMIC DNA]</scope>
    <source>
        <strain evidence="7 8">DSM 105466</strain>
    </source>
</reference>
<evidence type="ECO:0008006" key="9">
    <source>
        <dbReference type="Google" id="ProtNLM"/>
    </source>
</evidence>
<evidence type="ECO:0000256" key="6">
    <source>
        <dbReference type="ARBA" id="ARBA00023242"/>
    </source>
</evidence>
<dbReference type="Proteomes" id="UP000258309">
    <property type="component" value="Unassembled WGS sequence"/>
</dbReference>
<dbReference type="GO" id="GO:0003677">
    <property type="term" value="F:DNA binding"/>
    <property type="evidence" value="ECO:0007669"/>
    <property type="project" value="UniProtKB-KW"/>
</dbReference>
<dbReference type="GO" id="GO:0046872">
    <property type="term" value="F:metal ion binding"/>
    <property type="evidence" value="ECO:0007669"/>
    <property type="project" value="UniProtKB-KW"/>
</dbReference>
<dbReference type="AlphaFoldDB" id="A0A3E2GWE7"/>
<dbReference type="InterPro" id="IPR052360">
    <property type="entry name" value="Transcr_Regulatory_Proteins"/>
</dbReference>
<evidence type="ECO:0000256" key="4">
    <source>
        <dbReference type="ARBA" id="ARBA00023125"/>
    </source>
</evidence>
<evidence type="ECO:0000256" key="3">
    <source>
        <dbReference type="ARBA" id="ARBA00023015"/>
    </source>
</evidence>
<keyword evidence="4" id="KW-0238">DNA-binding</keyword>
<sequence length="525" mass="58674">MCDGYGIWGGGASANSTEAILNPSQCMMHNHLPMPSHIMSQEEKMAFEYFKLCTSVDLPGVFNSEFWETFVFQIASTEPAIFHAAIALGAVHRGRRTQESHACSDGTSALDSHGRLVLRQYNKAINHLNVLLNDKNENAVLVALVACMFFVTIEIFRSEYRAAHTHFKNGVRLLHEVNKSESYSLILKNSPYLVDAFKRLHIHAALFGQSSSFLYTIGQSTTGEGQYTIPQNFDTFLKARQHLDKLMNEVYHLSTEIDGFFHAHNYVSEGFVNRKIQLETSLNLWLQAFDISFSSLATQTGHRSILGLHLLRLYHSMMTIMISVSLYPGNEMVYDSYTSDFISIINQSAKLLKLASQELNGITTSDCKVAGTSGFNLIMNSGFIPPFYYAALRCRVPTLRRKAISLLQYAPYKEGLLDGELVAYIARRIMEIEEGGFYENLGIKYNSDSVADFESVAVADIPLIPESRRVHNPSVLLPGCDIKGHSITKSDANYLDLMFGSPSLGGPDRLPGCALREILSFHNRC</sequence>
<evidence type="ECO:0000313" key="8">
    <source>
        <dbReference type="Proteomes" id="UP000258309"/>
    </source>
</evidence>
<keyword evidence="8" id="KW-1185">Reference proteome</keyword>
<dbReference type="STRING" id="5539.A0A3E2GWE7"/>
<keyword evidence="3" id="KW-0805">Transcription regulation</keyword>
<feature type="non-terminal residue" evidence="7">
    <location>
        <position position="1"/>
    </location>
</feature>
<evidence type="ECO:0000313" key="7">
    <source>
        <dbReference type="EMBL" id="RFU25494.1"/>
    </source>
</evidence>
<proteinExistence type="predicted"/>
<keyword evidence="1" id="KW-0479">Metal-binding</keyword>
<dbReference type="Pfam" id="PF11951">
    <property type="entry name" value="Fungal_trans_2"/>
    <property type="match status" value="1"/>
</dbReference>
<dbReference type="EMBL" id="NCSJ02000329">
    <property type="protein sequence ID" value="RFU25494.1"/>
    <property type="molecule type" value="Genomic_DNA"/>
</dbReference>
<evidence type="ECO:0000256" key="5">
    <source>
        <dbReference type="ARBA" id="ARBA00023163"/>
    </source>
</evidence>
<dbReference type="OrthoDB" id="2593732at2759"/>
<protein>
    <recommendedName>
        <fullName evidence="9">Transcription factor domain-containing protein</fullName>
    </recommendedName>
</protein>
<dbReference type="PANTHER" id="PTHR36206">
    <property type="entry name" value="ASPERCRYPTIN BIOSYNTHESIS CLUSTER-SPECIFIC TRANSCRIPTION REGULATOR ATNN-RELATED"/>
    <property type="match status" value="1"/>
</dbReference>
<keyword evidence="6" id="KW-0539">Nucleus</keyword>
<keyword evidence="2" id="KW-0862">Zinc</keyword>
<keyword evidence="5" id="KW-0804">Transcription</keyword>
<comment type="caution">
    <text evidence="7">The sequence shown here is derived from an EMBL/GenBank/DDBJ whole genome shotgun (WGS) entry which is preliminary data.</text>
</comment>
<evidence type="ECO:0000256" key="1">
    <source>
        <dbReference type="ARBA" id="ARBA00022723"/>
    </source>
</evidence>
<accession>A0A3E2GWE7</accession>
<evidence type="ECO:0000256" key="2">
    <source>
        <dbReference type="ARBA" id="ARBA00022833"/>
    </source>
</evidence>
<gene>
    <name evidence="7" type="ORF">B7463_g10843</name>
</gene>
<organism evidence="7 8">
    <name type="scientific">Scytalidium lignicola</name>
    <name type="common">Hyphomycete</name>
    <dbReference type="NCBI Taxonomy" id="5539"/>
    <lineage>
        <taxon>Eukaryota</taxon>
        <taxon>Fungi</taxon>
        <taxon>Dikarya</taxon>
        <taxon>Ascomycota</taxon>
        <taxon>Pezizomycotina</taxon>
        <taxon>Leotiomycetes</taxon>
        <taxon>Leotiomycetes incertae sedis</taxon>
        <taxon>Scytalidium</taxon>
    </lineage>
</organism>